<accession>A0A2N7UPP2</accession>
<keyword evidence="3" id="KW-0676">Redox-active center</keyword>
<dbReference type="OrthoDB" id="9814618at2"/>
<evidence type="ECO:0000256" key="2">
    <source>
        <dbReference type="ARBA" id="ARBA00023157"/>
    </source>
</evidence>
<proteinExistence type="predicted"/>
<evidence type="ECO:0000256" key="1">
    <source>
        <dbReference type="ARBA" id="ARBA00011245"/>
    </source>
</evidence>
<dbReference type="Gene3D" id="3.40.30.10">
    <property type="entry name" value="Glutaredoxin"/>
    <property type="match status" value="1"/>
</dbReference>
<dbReference type="Proteomes" id="UP000235547">
    <property type="component" value="Unassembled WGS sequence"/>
</dbReference>
<dbReference type="AlphaFoldDB" id="A0A2N7UPP2"/>
<dbReference type="InterPro" id="IPR011767">
    <property type="entry name" value="GLR_AS"/>
</dbReference>
<dbReference type="InterPro" id="IPR002109">
    <property type="entry name" value="Glutaredoxin"/>
</dbReference>
<gene>
    <name evidence="5" type="ORF">C1H70_01350</name>
</gene>
<dbReference type="RefSeq" id="WP_102586544.1">
    <property type="nucleotide sequence ID" value="NZ_BNAE01000001.1"/>
</dbReference>
<dbReference type="NCBIfam" id="TIGR02183">
    <property type="entry name" value="GRXA"/>
    <property type="match status" value="1"/>
</dbReference>
<dbReference type="Pfam" id="PF00462">
    <property type="entry name" value="Glutaredoxin"/>
    <property type="match status" value="1"/>
</dbReference>
<sequence>MFVVIFGRPGCPFCVFANQLADKLHAAGAIEGFRYIDIQAEGITKADLEKTIGKPVTTVPQIFVDKTHIGGFSEFDQYVREQDLLATANAN</sequence>
<dbReference type="PRINTS" id="PR00160">
    <property type="entry name" value="GLUTAREDOXIN"/>
</dbReference>
<reference evidence="5 6" key="1">
    <citation type="submission" date="2018-01" db="EMBL/GenBank/DDBJ databases">
        <title>Halomonas endophytica sp. nov., isolated from storage liquid in the stems of Populus euphratica.</title>
        <authorList>
            <person name="Chen C."/>
        </authorList>
    </citation>
    <scope>NUCLEOTIDE SEQUENCE [LARGE SCALE GENOMIC DNA]</scope>
    <source>
        <strain evidence="5 6">BZ-SZ-XJ27</strain>
    </source>
</reference>
<dbReference type="SUPFAM" id="SSF52833">
    <property type="entry name" value="Thioredoxin-like"/>
    <property type="match status" value="1"/>
</dbReference>
<evidence type="ECO:0000259" key="4">
    <source>
        <dbReference type="Pfam" id="PF00462"/>
    </source>
</evidence>
<feature type="domain" description="Glutaredoxin" evidence="4">
    <location>
        <begin position="3"/>
        <end position="69"/>
    </location>
</feature>
<organism evidence="5 6">
    <name type="scientific">Halomonas urumqiensis</name>
    <dbReference type="NCBI Taxonomy" id="1684789"/>
    <lineage>
        <taxon>Bacteria</taxon>
        <taxon>Pseudomonadati</taxon>
        <taxon>Pseudomonadota</taxon>
        <taxon>Gammaproteobacteria</taxon>
        <taxon>Oceanospirillales</taxon>
        <taxon>Halomonadaceae</taxon>
        <taxon>Halomonas</taxon>
    </lineage>
</organism>
<dbReference type="PROSITE" id="PS00195">
    <property type="entry name" value="GLUTAREDOXIN_1"/>
    <property type="match status" value="1"/>
</dbReference>
<protein>
    <submittedName>
        <fullName evidence="5">GrxA family glutaredoxin</fullName>
    </submittedName>
</protein>
<keyword evidence="2" id="KW-1015">Disulfide bond</keyword>
<dbReference type="EMBL" id="PNRG01000004">
    <property type="protein sequence ID" value="PMR82396.1"/>
    <property type="molecule type" value="Genomic_DNA"/>
</dbReference>
<dbReference type="GO" id="GO:0045454">
    <property type="term" value="P:cell redox homeostasis"/>
    <property type="evidence" value="ECO:0007669"/>
    <property type="project" value="InterPro"/>
</dbReference>
<dbReference type="GO" id="GO:0009055">
    <property type="term" value="F:electron transfer activity"/>
    <property type="evidence" value="ECO:0007669"/>
    <property type="project" value="InterPro"/>
</dbReference>
<evidence type="ECO:0000313" key="6">
    <source>
        <dbReference type="Proteomes" id="UP000235547"/>
    </source>
</evidence>
<comment type="subunit">
    <text evidence="1">Monomer.</text>
</comment>
<dbReference type="InterPro" id="IPR036249">
    <property type="entry name" value="Thioredoxin-like_sf"/>
</dbReference>
<dbReference type="CDD" id="cd02066">
    <property type="entry name" value="GRX_family"/>
    <property type="match status" value="1"/>
</dbReference>
<comment type="caution">
    <text evidence="5">The sequence shown here is derived from an EMBL/GenBank/DDBJ whole genome shotgun (WGS) entry which is preliminary data.</text>
</comment>
<evidence type="ECO:0000256" key="3">
    <source>
        <dbReference type="ARBA" id="ARBA00023284"/>
    </source>
</evidence>
<keyword evidence="6" id="KW-1185">Reference proteome</keyword>
<dbReference type="InterPro" id="IPR014025">
    <property type="entry name" value="Glutaredoxin_subgr"/>
</dbReference>
<dbReference type="PROSITE" id="PS51354">
    <property type="entry name" value="GLUTAREDOXIN_2"/>
    <property type="match status" value="1"/>
</dbReference>
<dbReference type="GO" id="GO:0015035">
    <property type="term" value="F:protein-disulfide reductase activity"/>
    <property type="evidence" value="ECO:0007669"/>
    <property type="project" value="InterPro"/>
</dbReference>
<name>A0A2N7UPP2_9GAMM</name>
<evidence type="ECO:0000313" key="5">
    <source>
        <dbReference type="EMBL" id="PMR82396.1"/>
    </source>
</evidence>
<dbReference type="NCBIfam" id="NF008401">
    <property type="entry name" value="PRK11200.1"/>
    <property type="match status" value="1"/>
</dbReference>
<dbReference type="InterPro" id="IPR011902">
    <property type="entry name" value="GRXA"/>
</dbReference>